<dbReference type="EMBL" id="UZAN01002076">
    <property type="protein sequence ID" value="VDP24509.1"/>
    <property type="molecule type" value="Genomic_DNA"/>
</dbReference>
<name>A0A3P8FML3_9TREM</name>
<keyword evidence="2" id="KW-1185">Reference proteome</keyword>
<dbReference type="Proteomes" id="UP000272942">
    <property type="component" value="Unassembled WGS sequence"/>
</dbReference>
<organism evidence="1 2">
    <name type="scientific">Echinostoma caproni</name>
    <dbReference type="NCBI Taxonomy" id="27848"/>
    <lineage>
        <taxon>Eukaryota</taxon>
        <taxon>Metazoa</taxon>
        <taxon>Spiralia</taxon>
        <taxon>Lophotrochozoa</taxon>
        <taxon>Platyhelminthes</taxon>
        <taxon>Trematoda</taxon>
        <taxon>Digenea</taxon>
        <taxon>Plagiorchiida</taxon>
        <taxon>Echinostomata</taxon>
        <taxon>Echinostomatoidea</taxon>
        <taxon>Echinostomatidae</taxon>
        <taxon>Echinostoma</taxon>
    </lineage>
</organism>
<protein>
    <recommendedName>
        <fullName evidence="3">ANK_REP_REGION domain-containing protein</fullName>
    </recommendedName>
</protein>
<sequence length="149" mass="17048">MYVRILTLVHQDAADELNNFLRSLSSESSSNDNEADNQITPSTWFIKRAKRNLLHLCAYLQAPSCVRLLLQPPYAWDPDQPDRTNRTPLHLAEARDDLITQCELILCTREQRQPARWPVTRLELDGLASICLFWPQQLLALPIPLSAVS</sequence>
<dbReference type="AlphaFoldDB" id="A0A3P8FML3"/>
<evidence type="ECO:0008006" key="3">
    <source>
        <dbReference type="Google" id="ProtNLM"/>
    </source>
</evidence>
<dbReference type="InterPro" id="IPR036770">
    <property type="entry name" value="Ankyrin_rpt-contain_sf"/>
</dbReference>
<dbReference type="SUPFAM" id="SSF48403">
    <property type="entry name" value="Ankyrin repeat"/>
    <property type="match status" value="1"/>
</dbReference>
<gene>
    <name evidence="1" type="ORF">ECPE_LOCUS577</name>
</gene>
<proteinExistence type="predicted"/>
<accession>A0A3P8FML3</accession>
<dbReference type="Gene3D" id="1.25.40.20">
    <property type="entry name" value="Ankyrin repeat-containing domain"/>
    <property type="match status" value="1"/>
</dbReference>
<evidence type="ECO:0000313" key="2">
    <source>
        <dbReference type="Proteomes" id="UP000272942"/>
    </source>
</evidence>
<evidence type="ECO:0000313" key="1">
    <source>
        <dbReference type="EMBL" id="VDP24509.1"/>
    </source>
</evidence>
<dbReference type="OrthoDB" id="6263405at2759"/>
<reference evidence="1 2" key="1">
    <citation type="submission" date="2018-11" db="EMBL/GenBank/DDBJ databases">
        <authorList>
            <consortium name="Pathogen Informatics"/>
        </authorList>
    </citation>
    <scope>NUCLEOTIDE SEQUENCE [LARGE SCALE GENOMIC DNA]</scope>
    <source>
        <strain evidence="1 2">Egypt</strain>
    </source>
</reference>